<dbReference type="Pfam" id="PF09675">
    <property type="entry name" value="Chlamy_scaf"/>
    <property type="match status" value="1"/>
</dbReference>
<evidence type="ECO:0000256" key="1">
    <source>
        <dbReference type="SAM" id="MobiDB-lite"/>
    </source>
</evidence>
<name>A0A2R3UAA9_9VIRU</name>
<feature type="region of interest" description="Disordered" evidence="1">
    <location>
        <begin position="131"/>
        <end position="158"/>
    </location>
</feature>
<reference evidence="2" key="1">
    <citation type="submission" date="2018-03" db="EMBL/GenBank/DDBJ databases">
        <title>Twenty-four Novel Viral Genomes identified from the Dushanzi Mud Volcanic Sediment in Xinjiang, China.</title>
        <authorList>
            <person name="Han L."/>
        </authorList>
    </citation>
    <scope>NUCLEOTIDE SEQUENCE</scope>
</reference>
<sequence>MFVRSGFPFNYDTNDAGDESGLNFMVVDVETGEIVKEASRAQQQFAEEADINTIVRRFGLSGQLPTGVRMPSYADFESVYDFKSAMDAVSEAREAFAALPPDLRYKFHNDPQEFVAFCSDDANLEEARKMGLVPPAEQPSPAEPAAVISAEPKAHGST</sequence>
<accession>A0A2R3UAA9</accession>
<organism evidence="2">
    <name type="scientific">Gokushovirinae environmental samples</name>
    <dbReference type="NCBI Taxonomy" id="1478972"/>
    <lineage>
        <taxon>Viruses</taxon>
        <taxon>Monodnaviria</taxon>
        <taxon>Sangervirae</taxon>
        <taxon>Phixviricota</taxon>
        <taxon>Malgrandaviricetes</taxon>
        <taxon>Petitvirales</taxon>
        <taxon>Microviridae</taxon>
        <taxon>environmental samples</taxon>
    </lineage>
</organism>
<proteinExistence type="predicted"/>
<dbReference type="EMBL" id="MH029515">
    <property type="protein sequence ID" value="AVQ10177.1"/>
    <property type="molecule type" value="Genomic_DNA"/>
</dbReference>
<dbReference type="InterPro" id="IPR014131">
    <property type="entry name" value="Chlamydia_phage_Vp3"/>
</dbReference>
<protein>
    <submittedName>
        <fullName evidence="2">Minor capsid protein</fullName>
    </submittedName>
</protein>
<evidence type="ECO:0000313" key="2">
    <source>
        <dbReference type="EMBL" id="AVQ10177.1"/>
    </source>
</evidence>